<dbReference type="Proteomes" id="UP000030746">
    <property type="component" value="Unassembled WGS sequence"/>
</dbReference>
<evidence type="ECO:0000256" key="1">
    <source>
        <dbReference type="SAM" id="Coils"/>
    </source>
</evidence>
<name>V4B7P2_LOTGI</name>
<evidence type="ECO:0000313" key="4">
    <source>
        <dbReference type="Proteomes" id="UP000030746"/>
    </source>
</evidence>
<dbReference type="EMBL" id="KB203440">
    <property type="protein sequence ID" value="ESO84649.1"/>
    <property type="molecule type" value="Genomic_DNA"/>
</dbReference>
<proteinExistence type="predicted"/>
<dbReference type="HOGENOM" id="CLU_934722_0_0_1"/>
<dbReference type="OrthoDB" id="8799554at2759"/>
<feature type="coiled-coil region" evidence="1">
    <location>
        <begin position="153"/>
        <end position="273"/>
    </location>
</feature>
<protein>
    <submittedName>
        <fullName evidence="3">Uncharacterized protein</fullName>
    </submittedName>
</protein>
<accession>V4B7P2</accession>
<feature type="region of interest" description="Disordered" evidence="2">
    <location>
        <begin position="1"/>
        <end position="59"/>
    </location>
</feature>
<organism evidence="3 4">
    <name type="scientific">Lottia gigantea</name>
    <name type="common">Giant owl limpet</name>
    <dbReference type="NCBI Taxonomy" id="225164"/>
    <lineage>
        <taxon>Eukaryota</taxon>
        <taxon>Metazoa</taxon>
        <taxon>Spiralia</taxon>
        <taxon>Lophotrochozoa</taxon>
        <taxon>Mollusca</taxon>
        <taxon>Gastropoda</taxon>
        <taxon>Patellogastropoda</taxon>
        <taxon>Lottioidea</taxon>
        <taxon>Lottiidae</taxon>
        <taxon>Lottia</taxon>
    </lineage>
</organism>
<evidence type="ECO:0000313" key="3">
    <source>
        <dbReference type="EMBL" id="ESO84649.1"/>
    </source>
</evidence>
<evidence type="ECO:0000256" key="2">
    <source>
        <dbReference type="SAM" id="MobiDB-lite"/>
    </source>
</evidence>
<feature type="compositionally biased region" description="Basic and acidic residues" evidence="2">
    <location>
        <begin position="29"/>
        <end position="38"/>
    </location>
</feature>
<reference evidence="3 4" key="1">
    <citation type="journal article" date="2013" name="Nature">
        <title>Insights into bilaterian evolution from three spiralian genomes.</title>
        <authorList>
            <person name="Simakov O."/>
            <person name="Marletaz F."/>
            <person name="Cho S.J."/>
            <person name="Edsinger-Gonzales E."/>
            <person name="Havlak P."/>
            <person name="Hellsten U."/>
            <person name="Kuo D.H."/>
            <person name="Larsson T."/>
            <person name="Lv J."/>
            <person name="Arendt D."/>
            <person name="Savage R."/>
            <person name="Osoegawa K."/>
            <person name="de Jong P."/>
            <person name="Grimwood J."/>
            <person name="Chapman J.A."/>
            <person name="Shapiro H."/>
            <person name="Aerts A."/>
            <person name="Otillar R.P."/>
            <person name="Terry A.Y."/>
            <person name="Boore J.L."/>
            <person name="Grigoriev I.V."/>
            <person name="Lindberg D.R."/>
            <person name="Seaver E.C."/>
            <person name="Weisblat D.A."/>
            <person name="Putnam N.H."/>
            <person name="Rokhsar D.S."/>
        </authorList>
    </citation>
    <scope>NUCLEOTIDE SEQUENCE [LARGE SCALE GENOMIC DNA]</scope>
</reference>
<dbReference type="GeneID" id="20245744"/>
<dbReference type="RefSeq" id="XP_009064640.1">
    <property type="nucleotide sequence ID" value="XM_009066392.1"/>
</dbReference>
<dbReference type="AlphaFoldDB" id="V4B7P2"/>
<dbReference type="CTD" id="20245744"/>
<dbReference type="OMA" id="HDCKNCA"/>
<gene>
    <name evidence="3" type="ORF">LOTGIDRAFT_204705</name>
</gene>
<keyword evidence="1" id="KW-0175">Coiled coil</keyword>
<sequence length="298" mass="34518">MDTTIRGIQGSAMSVPPPSYIKEVPSFTPHEHFEERRKSSSKSTQSEATNRSPDLSLKKDLKEALGREKELKNRIEELLKIIEELKKEIRLKEENISSLENDLIKKEADFKNQLSVELGQHENTKQKLLDSSELVEKLRLEITSLKMESDRKFEKLKKEHEEKLAAINIQKNQEIKARDEKLAKIKQHMADALQGNSWERQQQLEELTKELAKIQDEADMLRSKIKSLSKPKQASCSHCEETNNKLKKALHALKEKDQAIKDLESLVVKFETQLSQQDQLLKMFAEDKALKYDGKFQK</sequence>
<dbReference type="KEGG" id="lgi:LOTGIDRAFT_204705"/>
<keyword evidence="4" id="KW-1185">Reference proteome</keyword>
<feature type="compositionally biased region" description="Polar residues" evidence="2">
    <location>
        <begin position="41"/>
        <end position="53"/>
    </location>
</feature>